<evidence type="ECO:0000256" key="7">
    <source>
        <dbReference type="ARBA" id="ARBA00022695"/>
    </source>
</evidence>
<dbReference type="STRING" id="1802206.A3D35_02125"/>
<dbReference type="PANTHER" id="PTHR17490">
    <property type="entry name" value="SUA5"/>
    <property type="match status" value="1"/>
</dbReference>
<dbReference type="Proteomes" id="UP000176421">
    <property type="component" value="Unassembled WGS sequence"/>
</dbReference>
<dbReference type="Pfam" id="PF01300">
    <property type="entry name" value="Sua5_yciO_yrdC"/>
    <property type="match status" value="1"/>
</dbReference>
<evidence type="ECO:0000313" key="13">
    <source>
        <dbReference type="EMBL" id="OGZ67050.1"/>
    </source>
</evidence>
<evidence type="ECO:0000256" key="1">
    <source>
        <dbReference type="ARBA" id="ARBA00004496"/>
    </source>
</evidence>
<accession>A0A1G2HXY6</accession>
<evidence type="ECO:0000256" key="4">
    <source>
        <dbReference type="ARBA" id="ARBA00022490"/>
    </source>
</evidence>
<dbReference type="GO" id="GO:0005737">
    <property type="term" value="C:cytoplasm"/>
    <property type="evidence" value="ECO:0007669"/>
    <property type="project" value="UniProtKB-SubCell"/>
</dbReference>
<evidence type="ECO:0000256" key="6">
    <source>
        <dbReference type="ARBA" id="ARBA00022694"/>
    </source>
</evidence>
<evidence type="ECO:0000256" key="11">
    <source>
        <dbReference type="ARBA" id="ARBA00048366"/>
    </source>
</evidence>
<dbReference type="GO" id="GO:0003725">
    <property type="term" value="F:double-stranded RNA binding"/>
    <property type="evidence" value="ECO:0007669"/>
    <property type="project" value="InterPro"/>
</dbReference>
<comment type="subcellular location">
    <subcellularLocation>
        <location evidence="1">Cytoplasm</location>
    </subcellularLocation>
</comment>
<keyword evidence="4" id="KW-0963">Cytoplasm</keyword>
<dbReference type="InterPro" id="IPR050156">
    <property type="entry name" value="TC-AMP_synthase_SUA5"/>
</dbReference>
<dbReference type="GO" id="GO:0061710">
    <property type="term" value="F:L-threonylcarbamoyladenylate synthase"/>
    <property type="evidence" value="ECO:0007669"/>
    <property type="project" value="UniProtKB-EC"/>
</dbReference>
<name>A0A1G2HXY6_9BACT</name>
<reference evidence="13 14" key="1">
    <citation type="journal article" date="2016" name="Nat. Commun.">
        <title>Thousands of microbial genomes shed light on interconnected biogeochemical processes in an aquifer system.</title>
        <authorList>
            <person name="Anantharaman K."/>
            <person name="Brown C.T."/>
            <person name="Hug L.A."/>
            <person name="Sharon I."/>
            <person name="Castelle C.J."/>
            <person name="Probst A.J."/>
            <person name="Thomas B.C."/>
            <person name="Singh A."/>
            <person name="Wilkins M.J."/>
            <person name="Karaoz U."/>
            <person name="Brodie E.L."/>
            <person name="Williams K.H."/>
            <person name="Hubbard S.S."/>
            <person name="Banfield J.F."/>
        </authorList>
    </citation>
    <scope>NUCLEOTIDE SEQUENCE [LARGE SCALE GENOMIC DNA]</scope>
</reference>
<keyword evidence="9" id="KW-0067">ATP-binding</keyword>
<evidence type="ECO:0000256" key="8">
    <source>
        <dbReference type="ARBA" id="ARBA00022741"/>
    </source>
</evidence>
<dbReference type="SUPFAM" id="SSF55821">
    <property type="entry name" value="YrdC/RibB"/>
    <property type="match status" value="1"/>
</dbReference>
<keyword evidence="6" id="KW-0819">tRNA processing</keyword>
<dbReference type="GO" id="GO:0008033">
    <property type="term" value="P:tRNA processing"/>
    <property type="evidence" value="ECO:0007669"/>
    <property type="project" value="UniProtKB-KW"/>
</dbReference>
<evidence type="ECO:0000256" key="5">
    <source>
        <dbReference type="ARBA" id="ARBA00022679"/>
    </source>
</evidence>
<feature type="domain" description="YrdC-like" evidence="12">
    <location>
        <begin position="5"/>
        <end position="187"/>
    </location>
</feature>
<organism evidence="13 14">
    <name type="scientific">Candidatus Staskawiczbacteria bacterium RIFCSPHIGHO2_02_FULL_34_9</name>
    <dbReference type="NCBI Taxonomy" id="1802206"/>
    <lineage>
        <taxon>Bacteria</taxon>
        <taxon>Candidatus Staskawicziibacteriota</taxon>
    </lineage>
</organism>
<evidence type="ECO:0000259" key="12">
    <source>
        <dbReference type="PROSITE" id="PS51163"/>
    </source>
</evidence>
<dbReference type="EC" id="2.7.7.87" evidence="3"/>
<dbReference type="NCBIfam" id="TIGR00057">
    <property type="entry name" value="L-threonylcarbamoyladenylate synthase"/>
    <property type="match status" value="1"/>
</dbReference>
<keyword evidence="5" id="KW-0808">Transferase</keyword>
<evidence type="ECO:0000256" key="10">
    <source>
        <dbReference type="ARBA" id="ARBA00029774"/>
    </source>
</evidence>
<dbReference type="GO" id="GO:0005524">
    <property type="term" value="F:ATP binding"/>
    <property type="evidence" value="ECO:0007669"/>
    <property type="project" value="UniProtKB-KW"/>
</dbReference>
<gene>
    <name evidence="13" type="ORF">A3D35_02125</name>
</gene>
<dbReference type="GO" id="GO:0000049">
    <property type="term" value="F:tRNA binding"/>
    <property type="evidence" value="ECO:0007669"/>
    <property type="project" value="TreeGrafter"/>
</dbReference>
<comment type="caution">
    <text evidence="13">The sequence shown here is derived from an EMBL/GenBank/DDBJ whole genome shotgun (WGS) entry which is preliminary data.</text>
</comment>
<keyword evidence="7" id="KW-0548">Nucleotidyltransferase</keyword>
<evidence type="ECO:0000313" key="14">
    <source>
        <dbReference type="Proteomes" id="UP000176421"/>
    </source>
</evidence>
<comment type="similarity">
    <text evidence="2">Belongs to the SUA5 family.</text>
</comment>
<sequence length="187" mass="21147">MKVSKESVTKAVNVLKRGGIVIFPTDTVYGFLADASDEKAVEKIFKIKNRPKKKPLSLFVKDIKMAKGLALVDDFSNKFLKRFWPGKYTFVLKRSKIKLYGLHKDSVGLRVPKYKPLNDLINKINRPLVQTSVNISGNEPLNNIKEILKEFGNDKRVSLIVNAGNLKKPKPSKVIDLSKNKANIIRK</sequence>
<dbReference type="AlphaFoldDB" id="A0A1G2HXY6"/>
<evidence type="ECO:0000256" key="9">
    <source>
        <dbReference type="ARBA" id="ARBA00022840"/>
    </source>
</evidence>
<dbReference type="InterPro" id="IPR017945">
    <property type="entry name" value="DHBP_synth_RibB-like_a/b_dom"/>
</dbReference>
<evidence type="ECO:0000256" key="2">
    <source>
        <dbReference type="ARBA" id="ARBA00007663"/>
    </source>
</evidence>
<dbReference type="GO" id="GO:0006450">
    <property type="term" value="P:regulation of translational fidelity"/>
    <property type="evidence" value="ECO:0007669"/>
    <property type="project" value="TreeGrafter"/>
</dbReference>
<dbReference type="PROSITE" id="PS51163">
    <property type="entry name" value="YRDC"/>
    <property type="match status" value="1"/>
</dbReference>
<evidence type="ECO:0000256" key="3">
    <source>
        <dbReference type="ARBA" id="ARBA00012584"/>
    </source>
</evidence>
<proteinExistence type="inferred from homology"/>
<comment type="catalytic activity">
    <reaction evidence="11">
        <text>L-threonine + hydrogencarbonate + ATP = L-threonylcarbamoyladenylate + diphosphate + H2O</text>
        <dbReference type="Rhea" id="RHEA:36407"/>
        <dbReference type="ChEBI" id="CHEBI:15377"/>
        <dbReference type="ChEBI" id="CHEBI:17544"/>
        <dbReference type="ChEBI" id="CHEBI:30616"/>
        <dbReference type="ChEBI" id="CHEBI:33019"/>
        <dbReference type="ChEBI" id="CHEBI:57926"/>
        <dbReference type="ChEBI" id="CHEBI:73682"/>
        <dbReference type="EC" id="2.7.7.87"/>
    </reaction>
</comment>
<dbReference type="Gene3D" id="3.90.870.10">
    <property type="entry name" value="DHBP synthase"/>
    <property type="match status" value="1"/>
</dbReference>
<keyword evidence="8" id="KW-0547">Nucleotide-binding</keyword>
<protein>
    <recommendedName>
        <fullName evidence="10">L-threonylcarbamoyladenylate synthase</fullName>
        <ecNumber evidence="3">2.7.7.87</ecNumber>
    </recommendedName>
    <alternativeName>
        <fullName evidence="10">L-threonylcarbamoyladenylate synthase</fullName>
    </alternativeName>
</protein>
<dbReference type="PANTHER" id="PTHR17490:SF16">
    <property type="entry name" value="THREONYLCARBAMOYL-AMP SYNTHASE"/>
    <property type="match status" value="1"/>
</dbReference>
<dbReference type="InterPro" id="IPR006070">
    <property type="entry name" value="Sua5-like_dom"/>
</dbReference>
<dbReference type="EMBL" id="MHOS01000046">
    <property type="protein sequence ID" value="OGZ67050.1"/>
    <property type="molecule type" value="Genomic_DNA"/>
</dbReference>